<keyword evidence="5" id="KW-0539">Nucleus</keyword>
<evidence type="ECO:0000256" key="3">
    <source>
        <dbReference type="ARBA" id="ARBA00023015"/>
    </source>
</evidence>
<evidence type="ECO:0000259" key="6">
    <source>
        <dbReference type="SMART" id="SM00906"/>
    </source>
</evidence>
<dbReference type="EMBL" id="NKCK01000064">
    <property type="protein sequence ID" value="RSM03817.1"/>
    <property type="molecule type" value="Genomic_DNA"/>
</dbReference>
<proteinExistence type="predicted"/>
<keyword evidence="4" id="KW-0804">Transcription</keyword>
<evidence type="ECO:0000256" key="5">
    <source>
        <dbReference type="ARBA" id="ARBA00023242"/>
    </source>
</evidence>
<sequence length="704" mass="77950">MARGMNDLERWRASVLGKKRAHLAVLAGGGRRNAPETNHVLIALRLEPIVFMMGSEAEYVTPNFECVLNNPDIRSAALENMFVGQGIMWQQMLNAISSGAQPHLSETLPSPPMGSLQDQSSAFKQRLSFLAAGDPVQFQRNSISTSGTGKATAVPDIENMDACLSNAPMPPDELVDSLVEIYFETVHPWIPMLHVRNFRAALASPEQRADLTTILRAIVSLCIRFSDDPLLNENPSLRTCGHGPSTWSMVGSMARTVEQLRLSKEESDVSESASAGRSLMNRMTFLPPCNGWQEAEERRRVFWNVFLMDRFCSISTGWNPCLTSADFHRRLPCEGAIWEESEHLLIPTPFFGTLDQMQHPEALPELHMEREEEQNSLGGFAYCIEATENLRLVIFFFLQHEQLDLRLMQWKALLPETWREACLVNDDGNLDPNLVLAHITHNTAVVLLHQGLAYPSSEWKSIPAKLPSASSAETCLAATEEVSRITTRFLPTSPVLANPQFAFCLFVCGRALLTHAVFQEKPISPVFDSIVQSLDEISKRWNGRHASTSSNLASKFKSRLLQARQDGYHGAASIREEAFSDKKYPSHEQEDNSPSSLAYSHATAFQLGLDANAAAMAFKPASKSSPDSVSLAFPPLPGSLQDAFLTQPSHGMQQVMDASTQDTIAVADCFTDPSLMADPCTYPFLDQTIIPSDRVTSLRGFLPQ</sequence>
<dbReference type="Pfam" id="PF04082">
    <property type="entry name" value="Fungal_trans"/>
    <property type="match status" value="1"/>
</dbReference>
<dbReference type="PANTHER" id="PTHR47338:SF23">
    <property type="entry name" value="ZN(II)2CYS6 TRANSCRIPTION FACTOR (EUROFUNG)"/>
    <property type="match status" value="1"/>
</dbReference>
<reference evidence="7 8" key="1">
    <citation type="submission" date="2017-06" db="EMBL/GenBank/DDBJ databases">
        <title>Comparative genomic analysis of Ambrosia Fusariam Clade fungi.</title>
        <authorList>
            <person name="Stajich J.E."/>
            <person name="Carrillo J."/>
            <person name="Kijimoto T."/>
            <person name="Eskalen A."/>
            <person name="O'Donnell K."/>
            <person name="Kasson M."/>
        </authorList>
    </citation>
    <scope>NUCLEOTIDE SEQUENCE [LARGE SCALE GENOMIC DNA]</scope>
    <source>
        <strain evidence="7 8">NRRL62579</strain>
    </source>
</reference>
<accession>A0A428TP24</accession>
<gene>
    <name evidence="7" type="ORF">CEP52_007191</name>
</gene>
<dbReference type="Proteomes" id="UP000287144">
    <property type="component" value="Unassembled WGS sequence"/>
</dbReference>
<keyword evidence="3" id="KW-0805">Transcription regulation</keyword>
<keyword evidence="8" id="KW-1185">Reference proteome</keyword>
<dbReference type="CDD" id="cd12148">
    <property type="entry name" value="fungal_TF_MHR"/>
    <property type="match status" value="1"/>
</dbReference>
<evidence type="ECO:0000313" key="7">
    <source>
        <dbReference type="EMBL" id="RSM03817.1"/>
    </source>
</evidence>
<dbReference type="GO" id="GO:0006351">
    <property type="term" value="P:DNA-templated transcription"/>
    <property type="evidence" value="ECO:0007669"/>
    <property type="project" value="InterPro"/>
</dbReference>
<dbReference type="AlphaFoldDB" id="A0A428TP24"/>
<comment type="subcellular location">
    <subcellularLocation>
        <location evidence="1">Nucleus</location>
    </subcellularLocation>
</comment>
<dbReference type="GO" id="GO:0005634">
    <property type="term" value="C:nucleus"/>
    <property type="evidence" value="ECO:0007669"/>
    <property type="project" value="UniProtKB-SubCell"/>
</dbReference>
<protein>
    <recommendedName>
        <fullName evidence="6">Xylanolytic transcriptional activator regulatory domain-containing protein</fullName>
    </recommendedName>
</protein>
<dbReference type="GO" id="GO:0003677">
    <property type="term" value="F:DNA binding"/>
    <property type="evidence" value="ECO:0007669"/>
    <property type="project" value="InterPro"/>
</dbReference>
<dbReference type="STRING" id="1325735.A0A428TP24"/>
<name>A0A428TP24_9HYPO</name>
<dbReference type="SMART" id="SM00906">
    <property type="entry name" value="Fungal_trans"/>
    <property type="match status" value="1"/>
</dbReference>
<comment type="caution">
    <text evidence="7">The sequence shown here is derived from an EMBL/GenBank/DDBJ whole genome shotgun (WGS) entry which is preliminary data.</text>
</comment>
<evidence type="ECO:0000256" key="4">
    <source>
        <dbReference type="ARBA" id="ARBA00023163"/>
    </source>
</evidence>
<keyword evidence="2" id="KW-0479">Metal-binding</keyword>
<evidence type="ECO:0000313" key="8">
    <source>
        <dbReference type="Proteomes" id="UP000287144"/>
    </source>
</evidence>
<feature type="domain" description="Xylanolytic transcriptional activator regulatory" evidence="6">
    <location>
        <begin position="246"/>
        <end position="338"/>
    </location>
</feature>
<evidence type="ECO:0000256" key="1">
    <source>
        <dbReference type="ARBA" id="ARBA00004123"/>
    </source>
</evidence>
<dbReference type="GO" id="GO:0008270">
    <property type="term" value="F:zinc ion binding"/>
    <property type="evidence" value="ECO:0007669"/>
    <property type="project" value="InterPro"/>
</dbReference>
<evidence type="ECO:0000256" key="2">
    <source>
        <dbReference type="ARBA" id="ARBA00022723"/>
    </source>
</evidence>
<dbReference type="InterPro" id="IPR007219">
    <property type="entry name" value="XnlR_reg_dom"/>
</dbReference>
<dbReference type="PANTHER" id="PTHR47338">
    <property type="entry name" value="ZN(II)2CYS6 TRANSCRIPTION FACTOR (EUROFUNG)-RELATED"/>
    <property type="match status" value="1"/>
</dbReference>
<dbReference type="InterPro" id="IPR050815">
    <property type="entry name" value="TF_fung"/>
</dbReference>
<organism evidence="7 8">
    <name type="scientific">Fusarium oligoseptatum</name>
    <dbReference type="NCBI Taxonomy" id="2604345"/>
    <lineage>
        <taxon>Eukaryota</taxon>
        <taxon>Fungi</taxon>
        <taxon>Dikarya</taxon>
        <taxon>Ascomycota</taxon>
        <taxon>Pezizomycotina</taxon>
        <taxon>Sordariomycetes</taxon>
        <taxon>Hypocreomycetidae</taxon>
        <taxon>Hypocreales</taxon>
        <taxon>Nectriaceae</taxon>
        <taxon>Fusarium</taxon>
        <taxon>Fusarium solani species complex</taxon>
    </lineage>
</organism>
<dbReference type="GO" id="GO:0000981">
    <property type="term" value="F:DNA-binding transcription factor activity, RNA polymerase II-specific"/>
    <property type="evidence" value="ECO:0007669"/>
    <property type="project" value="InterPro"/>
</dbReference>